<organism evidence="1 2">
    <name type="scientific">Ilex paraguariensis</name>
    <name type="common">yerba mate</name>
    <dbReference type="NCBI Taxonomy" id="185542"/>
    <lineage>
        <taxon>Eukaryota</taxon>
        <taxon>Viridiplantae</taxon>
        <taxon>Streptophyta</taxon>
        <taxon>Embryophyta</taxon>
        <taxon>Tracheophyta</taxon>
        <taxon>Spermatophyta</taxon>
        <taxon>Magnoliopsida</taxon>
        <taxon>eudicotyledons</taxon>
        <taxon>Gunneridae</taxon>
        <taxon>Pentapetalae</taxon>
        <taxon>asterids</taxon>
        <taxon>campanulids</taxon>
        <taxon>Aquifoliales</taxon>
        <taxon>Aquifoliaceae</taxon>
        <taxon>Ilex</taxon>
    </lineage>
</organism>
<reference evidence="1 2" key="1">
    <citation type="submission" date="2024-02" db="EMBL/GenBank/DDBJ databases">
        <authorList>
            <person name="Vignale AGUSTIN F."/>
            <person name="Sosa J E."/>
            <person name="Modenutti C."/>
        </authorList>
    </citation>
    <scope>NUCLEOTIDE SEQUENCE [LARGE SCALE GENOMIC DNA]</scope>
</reference>
<name>A0ABC8V1E5_9AQUA</name>
<proteinExistence type="predicted"/>
<gene>
    <name evidence="1" type="ORF">ILEXP_LOCUS57538</name>
</gene>
<evidence type="ECO:0000313" key="1">
    <source>
        <dbReference type="EMBL" id="CAK9187032.1"/>
    </source>
</evidence>
<comment type="caution">
    <text evidence="1">The sequence shown here is derived from an EMBL/GenBank/DDBJ whole genome shotgun (WGS) entry which is preliminary data.</text>
</comment>
<protein>
    <submittedName>
        <fullName evidence="1">Uncharacterized protein</fullName>
    </submittedName>
</protein>
<dbReference type="PANTHER" id="PTHR33181">
    <property type="entry name" value="OS01G0778500 PROTEIN"/>
    <property type="match status" value="1"/>
</dbReference>
<dbReference type="EMBL" id="CAUOFW020009780">
    <property type="protein sequence ID" value="CAK9187032.1"/>
    <property type="molecule type" value="Genomic_DNA"/>
</dbReference>
<keyword evidence="2" id="KW-1185">Reference proteome</keyword>
<evidence type="ECO:0000313" key="2">
    <source>
        <dbReference type="Proteomes" id="UP001642360"/>
    </source>
</evidence>
<dbReference type="AlphaFoldDB" id="A0ABC8V1E5"/>
<accession>A0ABC8V1E5</accession>
<sequence>MDWWRRVRRVWAAVTSCVKPRETTGKYDNSSINGSGGHIAEGLLKLRDDVQTCEYQDVHVMWNILSRSDPQQMIASSAGTQSSQRTKSRQYLWRNVIWSNHKRASPFPPFN</sequence>
<dbReference type="PANTHER" id="PTHR33181:SF19">
    <property type="entry name" value="OS04G0658200 PROTEIN"/>
    <property type="match status" value="1"/>
</dbReference>
<dbReference type="Proteomes" id="UP001642360">
    <property type="component" value="Unassembled WGS sequence"/>
</dbReference>